<sequence length="39" mass="4518">MNRLSSAVNIRSFRHRNSLEEYKLMGVDFSSRCSVQLEG</sequence>
<organism evidence="1 2">
    <name type="scientific">Quercus suber</name>
    <name type="common">Cork oak</name>
    <dbReference type="NCBI Taxonomy" id="58331"/>
    <lineage>
        <taxon>Eukaryota</taxon>
        <taxon>Viridiplantae</taxon>
        <taxon>Streptophyta</taxon>
        <taxon>Embryophyta</taxon>
        <taxon>Tracheophyta</taxon>
        <taxon>Spermatophyta</taxon>
        <taxon>Magnoliopsida</taxon>
        <taxon>eudicotyledons</taxon>
        <taxon>Gunneridae</taxon>
        <taxon>Pentapetalae</taxon>
        <taxon>rosids</taxon>
        <taxon>fabids</taxon>
        <taxon>Fagales</taxon>
        <taxon>Fagaceae</taxon>
        <taxon>Quercus</taxon>
    </lineage>
</organism>
<gene>
    <name evidence="1" type="primary">SECA2_0</name>
    <name evidence="1" type="ORF">CFP56_024407</name>
</gene>
<evidence type="ECO:0000313" key="2">
    <source>
        <dbReference type="Proteomes" id="UP000237347"/>
    </source>
</evidence>
<comment type="caution">
    <text evidence="1">The sequence shown here is derived from an EMBL/GenBank/DDBJ whole genome shotgun (WGS) entry which is preliminary data.</text>
</comment>
<name>A0AAW0MBT1_QUESU</name>
<accession>A0AAW0MBT1</accession>
<proteinExistence type="predicted"/>
<keyword evidence="2" id="KW-1185">Reference proteome</keyword>
<dbReference type="AlphaFoldDB" id="A0AAW0MBT1"/>
<evidence type="ECO:0000313" key="1">
    <source>
        <dbReference type="EMBL" id="KAK7861225.1"/>
    </source>
</evidence>
<protein>
    <submittedName>
        <fullName evidence="1">Protein translocase subunit seca2</fullName>
    </submittedName>
</protein>
<reference evidence="1 2" key="1">
    <citation type="journal article" date="2018" name="Sci. Data">
        <title>The draft genome sequence of cork oak.</title>
        <authorList>
            <person name="Ramos A.M."/>
            <person name="Usie A."/>
            <person name="Barbosa P."/>
            <person name="Barros P.M."/>
            <person name="Capote T."/>
            <person name="Chaves I."/>
            <person name="Simoes F."/>
            <person name="Abreu I."/>
            <person name="Carrasquinho I."/>
            <person name="Faro C."/>
            <person name="Guimaraes J.B."/>
            <person name="Mendonca D."/>
            <person name="Nobrega F."/>
            <person name="Rodrigues L."/>
            <person name="Saibo N.J.M."/>
            <person name="Varela M.C."/>
            <person name="Egas C."/>
            <person name="Matos J."/>
            <person name="Miguel C.M."/>
            <person name="Oliveira M.M."/>
            <person name="Ricardo C.P."/>
            <person name="Goncalves S."/>
        </authorList>
    </citation>
    <scope>NUCLEOTIDE SEQUENCE [LARGE SCALE GENOMIC DNA]</scope>
    <source>
        <strain evidence="2">cv. HL8</strain>
    </source>
</reference>
<dbReference type="Proteomes" id="UP000237347">
    <property type="component" value="Unassembled WGS sequence"/>
</dbReference>
<dbReference type="EMBL" id="PKMF04000003">
    <property type="protein sequence ID" value="KAK7861225.1"/>
    <property type="molecule type" value="Genomic_DNA"/>
</dbReference>